<reference evidence="3" key="1">
    <citation type="submission" date="2021-12" db="EMBL/GenBank/DDBJ databases">
        <title>Prjna785345.</title>
        <authorList>
            <person name="Rujirawat T."/>
            <person name="Krajaejun T."/>
        </authorList>
    </citation>
    <scope>NUCLEOTIDE SEQUENCE</scope>
    <source>
        <strain evidence="3">Pi057C3</strain>
    </source>
</reference>
<feature type="transmembrane region" description="Helical" evidence="2">
    <location>
        <begin position="243"/>
        <end position="263"/>
    </location>
</feature>
<dbReference type="SUPFAM" id="SSF52058">
    <property type="entry name" value="L domain-like"/>
    <property type="match status" value="1"/>
</dbReference>
<evidence type="ECO:0000313" key="4">
    <source>
        <dbReference type="Proteomes" id="UP001209570"/>
    </source>
</evidence>
<evidence type="ECO:0000313" key="3">
    <source>
        <dbReference type="EMBL" id="KAJ0408956.1"/>
    </source>
</evidence>
<dbReference type="PANTHER" id="PTHR24373">
    <property type="entry name" value="SLIT RELATED LEUCINE-RICH REPEAT NEURONAL PROTEIN"/>
    <property type="match status" value="1"/>
</dbReference>
<accession>A0AAD5LT45</accession>
<keyword evidence="4" id="KW-1185">Reference proteome</keyword>
<dbReference type="InterPro" id="IPR050328">
    <property type="entry name" value="Dev_Immune_Receptor"/>
</dbReference>
<protein>
    <recommendedName>
        <fullName evidence="5">TKL protein kinase</fullName>
    </recommendedName>
</protein>
<evidence type="ECO:0000256" key="1">
    <source>
        <dbReference type="ARBA" id="ARBA00022729"/>
    </source>
</evidence>
<comment type="caution">
    <text evidence="3">The sequence shown here is derived from an EMBL/GenBank/DDBJ whole genome shotgun (WGS) entry which is preliminary data.</text>
</comment>
<keyword evidence="2" id="KW-0472">Membrane</keyword>
<feature type="transmembrane region" description="Helical" evidence="2">
    <location>
        <begin position="212"/>
        <end position="231"/>
    </location>
</feature>
<dbReference type="EMBL" id="JAKCXM010000007">
    <property type="protein sequence ID" value="KAJ0408956.1"/>
    <property type="molecule type" value="Genomic_DNA"/>
</dbReference>
<sequence length="679" mass="77360">MPGQTLAVGPVLGTRLSATLPRSNLFLSARAYQAWWAFLVGYHILNGAFCWFAAVCHLVPAHPKVYENLWLLHIPQHVLLLAGASYFVPGFLHWRAAFTAIRSSVNCRRLTFGYDLDANATTTAGPRLADTEVEESNHAQRRWRLHPSLVAISFRGSKQLWRKYFGHDGHLSIHGTHFYHGFYVRQLLEILLQTYQAYHISRSVPRLWINRFVVTMIVINCVYAPLVNLVFKTSPAWRRAVNLMIDVLIDFAIAVIVPLCVFLPRVYQMNWPTPEFPAELVYNDAWLAGALSEARQIMVTSIIDYISSMSPHFIGLADIRTIKRLLRRAPTHATSAISSSQVAPVVPKQVAPIHRQLSPRGALVRSLSALNREERARIQRARWLFTLVTTVWAISVLVLHSSAGGRRTGEEVGCELFAGAWWVSKPACSIVHFNCHRLHVSGAQADLEPQLMAFEPYFITKYTQLRALPPSFGALQIHRLSLEFNQVEYIDDELFRNQKLYRLRLSGNPLAALPQTIGSTSILQRVALEHTQLSLGTHGFLGIHGRQFYAGFYARQAIEIMLQTYQAYQISNSVSNLAINRWAVRLLHSEIPTNMGLTIYGCNISELPREVGDVWAAHKWPYLWLDYNHLRSLPSSFSKMRLRRLSLTYNRFQLLDDDMFANFEFYRLRLTGNPLLHPS</sequence>
<dbReference type="Proteomes" id="UP001209570">
    <property type="component" value="Unassembled WGS sequence"/>
</dbReference>
<feature type="transmembrane region" description="Helical" evidence="2">
    <location>
        <begin position="381"/>
        <end position="399"/>
    </location>
</feature>
<evidence type="ECO:0008006" key="5">
    <source>
        <dbReference type="Google" id="ProtNLM"/>
    </source>
</evidence>
<gene>
    <name evidence="3" type="ORF">P43SY_002835</name>
</gene>
<proteinExistence type="predicted"/>
<dbReference type="AlphaFoldDB" id="A0AAD5LT45"/>
<keyword evidence="1" id="KW-0732">Signal</keyword>
<keyword evidence="2" id="KW-0812">Transmembrane</keyword>
<dbReference type="GO" id="GO:0031012">
    <property type="term" value="C:extracellular matrix"/>
    <property type="evidence" value="ECO:0007669"/>
    <property type="project" value="TreeGrafter"/>
</dbReference>
<keyword evidence="2" id="KW-1133">Transmembrane helix</keyword>
<dbReference type="PANTHER" id="PTHR24373:SF370">
    <property type="entry name" value="FISH-LIPS, ISOFORM E"/>
    <property type="match status" value="1"/>
</dbReference>
<feature type="transmembrane region" description="Helical" evidence="2">
    <location>
        <begin position="74"/>
        <end position="94"/>
    </location>
</feature>
<dbReference type="GO" id="GO:0005615">
    <property type="term" value="C:extracellular space"/>
    <property type="evidence" value="ECO:0007669"/>
    <property type="project" value="TreeGrafter"/>
</dbReference>
<evidence type="ECO:0000256" key="2">
    <source>
        <dbReference type="SAM" id="Phobius"/>
    </source>
</evidence>
<dbReference type="Gene3D" id="3.80.10.10">
    <property type="entry name" value="Ribonuclease Inhibitor"/>
    <property type="match status" value="2"/>
</dbReference>
<name>A0AAD5LT45_PYTIN</name>
<dbReference type="InterPro" id="IPR032675">
    <property type="entry name" value="LRR_dom_sf"/>
</dbReference>
<organism evidence="3 4">
    <name type="scientific">Pythium insidiosum</name>
    <name type="common">Pythiosis disease agent</name>
    <dbReference type="NCBI Taxonomy" id="114742"/>
    <lineage>
        <taxon>Eukaryota</taxon>
        <taxon>Sar</taxon>
        <taxon>Stramenopiles</taxon>
        <taxon>Oomycota</taxon>
        <taxon>Peronosporomycetes</taxon>
        <taxon>Pythiales</taxon>
        <taxon>Pythiaceae</taxon>
        <taxon>Pythium</taxon>
    </lineage>
</organism>
<feature type="transmembrane region" description="Helical" evidence="2">
    <location>
        <begin position="34"/>
        <end position="54"/>
    </location>
</feature>